<reference evidence="1 2" key="1">
    <citation type="submission" date="2015-09" db="EMBL/GenBank/DDBJ databases">
        <title>Whole genome shotgun sequence assembly of Aphanizomenon flos-aquae UKL13.</title>
        <authorList>
            <person name="Driscoll C."/>
        </authorList>
    </citation>
    <scope>NUCLEOTIDE SEQUENCE [LARGE SCALE GENOMIC DNA]</scope>
    <source>
        <strain evidence="1">MDT13</strain>
    </source>
</reference>
<evidence type="ECO:0000313" key="2">
    <source>
        <dbReference type="Proteomes" id="UP000092382"/>
    </source>
</evidence>
<evidence type="ECO:0000313" key="1">
    <source>
        <dbReference type="EMBL" id="OBQ25821.1"/>
    </source>
</evidence>
<accession>A0A1B7VXX6</accession>
<dbReference type="PROSITE" id="PS51257">
    <property type="entry name" value="PROKAR_LIPOPROTEIN"/>
    <property type="match status" value="1"/>
</dbReference>
<protein>
    <submittedName>
        <fullName evidence="1">Uncharacterized protein</fullName>
    </submittedName>
</protein>
<dbReference type="PATRIC" id="fig|1710894.3.peg.3404"/>
<sequence>MQKLSQSIVFRQQAKIFTVGLSFFLVWGFYACGKGINSGINLKNLNIGANVTQIQRITQKNQDTTVYIQGKVEKIAPLIKKKAYEINDSTGKIWVITNQGNFSVGEQVVLKGNVQYKSIPLTGKEYGGVYLEEK</sequence>
<dbReference type="SUPFAM" id="SSF101756">
    <property type="entry name" value="Hypothetical protein YgiW"/>
    <property type="match status" value="1"/>
</dbReference>
<dbReference type="STRING" id="1803587.GCA_001593825_00041"/>
<name>A0A1B7VXX6_APHFL</name>
<organism evidence="1 2">
    <name type="scientific">Aphanizomenon flos-aquae LD13</name>
    <dbReference type="NCBI Taxonomy" id="1710894"/>
    <lineage>
        <taxon>Bacteria</taxon>
        <taxon>Bacillati</taxon>
        <taxon>Cyanobacteriota</taxon>
        <taxon>Cyanophyceae</taxon>
        <taxon>Nostocales</taxon>
        <taxon>Aphanizomenonaceae</taxon>
        <taxon>Aphanizomenon</taxon>
    </lineage>
</organism>
<dbReference type="EMBL" id="LJOY01000021">
    <property type="protein sequence ID" value="OBQ25821.1"/>
    <property type="molecule type" value="Genomic_DNA"/>
</dbReference>
<dbReference type="AlphaFoldDB" id="A0A1B7VXX6"/>
<proteinExistence type="predicted"/>
<dbReference type="InterPro" id="IPR036700">
    <property type="entry name" value="BOBF_sf"/>
</dbReference>
<dbReference type="Proteomes" id="UP000092382">
    <property type="component" value="Unassembled WGS sequence"/>
</dbReference>
<comment type="caution">
    <text evidence="1">The sequence shown here is derived from an EMBL/GenBank/DDBJ whole genome shotgun (WGS) entry which is preliminary data.</text>
</comment>
<gene>
    <name evidence="1" type="ORF">AN481_08380</name>
</gene>